<name>A0A419SMB9_9BACL</name>
<proteinExistence type="predicted"/>
<protein>
    <submittedName>
        <fullName evidence="3">ABC transporter substrate-binding protein</fullName>
    </submittedName>
</protein>
<feature type="domain" description="SsuA/THI5-like" evidence="2">
    <location>
        <begin position="46"/>
        <end position="259"/>
    </location>
</feature>
<sequence length="334" mass="36475">MKRLLKVLSVSLALVVVAACGSESATTGGNEEGNKSVKMFLDWTPNTNHTGIYVAREKGFYEEAGVDVEILLPGEVSANQLVGSNQGEFGISSQGAVTEARANGLPIVSVAAVIANSTSGYTSPVDRGIRTPKDFVGKKFGTGGGSIAEPMIKMVMKRAGADSDQLEFVRLGTTDLLTAMEHHVDFIHIYYAWQGIAAELRGLEMNFVNPVDYAEELNSYSPVIITNETVIANEPEKAQAFIEATAKGYEFAIEHPEEAAEILIAAEPDLDPELVKASQAWLSPRYQDDSEQWGIQEEIRWKSYADFLFNEGIIDQEIDAAKAFTNQFIENVKR</sequence>
<dbReference type="SUPFAM" id="SSF53850">
    <property type="entry name" value="Periplasmic binding protein-like II"/>
    <property type="match status" value="1"/>
</dbReference>
<feature type="signal peptide" evidence="1">
    <location>
        <begin position="1"/>
        <end position="18"/>
    </location>
</feature>
<dbReference type="AlphaFoldDB" id="A0A419SMB9"/>
<dbReference type="EMBL" id="MCHY01000007">
    <property type="protein sequence ID" value="RKD25132.1"/>
    <property type="molecule type" value="Genomic_DNA"/>
</dbReference>
<dbReference type="PANTHER" id="PTHR31528">
    <property type="entry name" value="4-AMINO-5-HYDROXYMETHYL-2-METHYLPYRIMIDINE PHOSPHATE SYNTHASE THI11-RELATED"/>
    <property type="match status" value="1"/>
</dbReference>
<dbReference type="InterPro" id="IPR027939">
    <property type="entry name" value="NMT1/THI5"/>
</dbReference>
<dbReference type="GO" id="GO:0009228">
    <property type="term" value="P:thiamine biosynthetic process"/>
    <property type="evidence" value="ECO:0007669"/>
    <property type="project" value="InterPro"/>
</dbReference>
<keyword evidence="4" id="KW-1185">Reference proteome</keyword>
<gene>
    <name evidence="3" type="ORF">BEP19_04765</name>
</gene>
<dbReference type="Proteomes" id="UP000284219">
    <property type="component" value="Unassembled WGS sequence"/>
</dbReference>
<dbReference type="Gene3D" id="3.40.190.10">
    <property type="entry name" value="Periplasmic binding protein-like II"/>
    <property type="match status" value="2"/>
</dbReference>
<dbReference type="PANTHER" id="PTHR31528:SF3">
    <property type="entry name" value="THIAMINE BIOSYNTHESIS PROTEIN HI_0357-RELATED"/>
    <property type="match status" value="1"/>
</dbReference>
<evidence type="ECO:0000313" key="3">
    <source>
        <dbReference type="EMBL" id="RKD25132.1"/>
    </source>
</evidence>
<evidence type="ECO:0000256" key="1">
    <source>
        <dbReference type="SAM" id="SignalP"/>
    </source>
</evidence>
<dbReference type="RefSeq" id="WP_120188957.1">
    <property type="nucleotide sequence ID" value="NZ_MCHY01000007.1"/>
</dbReference>
<accession>A0A419SMB9</accession>
<comment type="caution">
    <text evidence="3">The sequence shown here is derived from an EMBL/GenBank/DDBJ whole genome shotgun (WGS) entry which is preliminary data.</text>
</comment>
<organism evidence="3 4">
    <name type="scientific">Ammoniphilus oxalaticus</name>
    <dbReference type="NCBI Taxonomy" id="66863"/>
    <lineage>
        <taxon>Bacteria</taxon>
        <taxon>Bacillati</taxon>
        <taxon>Bacillota</taxon>
        <taxon>Bacilli</taxon>
        <taxon>Bacillales</taxon>
        <taxon>Paenibacillaceae</taxon>
        <taxon>Aneurinibacillus group</taxon>
        <taxon>Ammoniphilus</taxon>
    </lineage>
</organism>
<keyword evidence="1" id="KW-0732">Signal</keyword>
<evidence type="ECO:0000313" key="4">
    <source>
        <dbReference type="Proteomes" id="UP000284219"/>
    </source>
</evidence>
<dbReference type="PROSITE" id="PS51257">
    <property type="entry name" value="PROKAR_LIPOPROTEIN"/>
    <property type="match status" value="1"/>
</dbReference>
<feature type="chain" id="PRO_5038590640" evidence="1">
    <location>
        <begin position="19"/>
        <end position="334"/>
    </location>
</feature>
<evidence type="ECO:0000259" key="2">
    <source>
        <dbReference type="Pfam" id="PF09084"/>
    </source>
</evidence>
<dbReference type="OrthoDB" id="9815602at2"/>
<dbReference type="Pfam" id="PF09084">
    <property type="entry name" value="NMT1"/>
    <property type="match status" value="1"/>
</dbReference>
<reference evidence="3 4" key="1">
    <citation type="submission" date="2016-08" db="EMBL/GenBank/DDBJ databases">
        <title>Novel Firmicute Genomes.</title>
        <authorList>
            <person name="Poppleton D.I."/>
            <person name="Gribaldo S."/>
        </authorList>
    </citation>
    <scope>NUCLEOTIDE SEQUENCE [LARGE SCALE GENOMIC DNA]</scope>
    <source>
        <strain evidence="3 4">RAOx-1</strain>
    </source>
</reference>
<dbReference type="InterPro" id="IPR015168">
    <property type="entry name" value="SsuA/THI5"/>
</dbReference>